<evidence type="ECO:0000313" key="7">
    <source>
        <dbReference type="Proteomes" id="UP001432322"/>
    </source>
</evidence>
<evidence type="ECO:0000256" key="2">
    <source>
        <dbReference type="ARBA" id="ARBA00007560"/>
    </source>
</evidence>
<dbReference type="GO" id="GO:0000993">
    <property type="term" value="F:RNA polymerase II complex binding"/>
    <property type="evidence" value="ECO:0007669"/>
    <property type="project" value="TreeGrafter"/>
</dbReference>
<dbReference type="GO" id="GO:0006368">
    <property type="term" value="P:transcription elongation by RNA polymerase II"/>
    <property type="evidence" value="ECO:0007669"/>
    <property type="project" value="InterPro"/>
</dbReference>
<protein>
    <recommendedName>
        <fullName evidence="3">RNA polymerase II-associated factor 1 homolog</fullName>
    </recommendedName>
</protein>
<evidence type="ECO:0000256" key="3">
    <source>
        <dbReference type="ARBA" id="ARBA00020462"/>
    </source>
</evidence>
<evidence type="ECO:0000256" key="5">
    <source>
        <dbReference type="SAM" id="MobiDB-lite"/>
    </source>
</evidence>
<feature type="non-terminal residue" evidence="6">
    <location>
        <position position="1"/>
    </location>
</feature>
<feature type="region of interest" description="Disordered" evidence="5">
    <location>
        <begin position="419"/>
        <end position="462"/>
    </location>
</feature>
<keyword evidence="7" id="KW-1185">Reference proteome</keyword>
<dbReference type="GO" id="GO:0016593">
    <property type="term" value="C:Cdc73/Paf1 complex"/>
    <property type="evidence" value="ECO:0007669"/>
    <property type="project" value="InterPro"/>
</dbReference>
<proteinExistence type="inferred from homology"/>
<accession>A0AAV5WRC5</accession>
<dbReference type="EMBL" id="BTSY01000006">
    <property type="protein sequence ID" value="GMT34567.1"/>
    <property type="molecule type" value="Genomic_DNA"/>
</dbReference>
<reference evidence="6" key="1">
    <citation type="submission" date="2023-10" db="EMBL/GenBank/DDBJ databases">
        <title>Genome assembly of Pristionchus species.</title>
        <authorList>
            <person name="Yoshida K."/>
            <person name="Sommer R.J."/>
        </authorList>
    </citation>
    <scope>NUCLEOTIDE SEQUENCE</scope>
    <source>
        <strain evidence="6">RS5133</strain>
    </source>
</reference>
<dbReference type="GO" id="GO:0003682">
    <property type="term" value="F:chromatin binding"/>
    <property type="evidence" value="ECO:0007669"/>
    <property type="project" value="TreeGrafter"/>
</dbReference>
<evidence type="ECO:0000256" key="4">
    <source>
        <dbReference type="ARBA" id="ARBA00023242"/>
    </source>
</evidence>
<dbReference type="PANTHER" id="PTHR23188">
    <property type="entry name" value="RNA POLYMERASE II-ASSOCIATED FACTOR 1 HOMOLOG"/>
    <property type="match status" value="1"/>
</dbReference>
<comment type="caution">
    <text evidence="6">The sequence shown here is derived from an EMBL/GenBank/DDBJ whole genome shotgun (WGS) entry which is preliminary data.</text>
</comment>
<dbReference type="PANTHER" id="PTHR23188:SF12">
    <property type="entry name" value="RNA POLYMERASE II-ASSOCIATED FACTOR 1 HOMOLOG"/>
    <property type="match status" value="1"/>
</dbReference>
<comment type="similarity">
    <text evidence="2">Belongs to the PAF1 family.</text>
</comment>
<dbReference type="InterPro" id="IPR007133">
    <property type="entry name" value="RNA_pol_II-assoc_Paf1"/>
</dbReference>
<gene>
    <name evidence="6" type="ORF">PFISCL1PPCAC_25864</name>
</gene>
<dbReference type="Proteomes" id="UP001432322">
    <property type="component" value="Unassembled WGS sequence"/>
</dbReference>
<keyword evidence="4" id="KW-0539">Nucleus</keyword>
<feature type="compositionally biased region" description="Low complexity" evidence="5">
    <location>
        <begin position="264"/>
        <end position="280"/>
    </location>
</feature>
<comment type="subcellular location">
    <subcellularLocation>
        <location evidence="1">Nucleus</location>
    </subcellularLocation>
</comment>
<feature type="region of interest" description="Disordered" evidence="5">
    <location>
        <begin position="262"/>
        <end position="304"/>
    </location>
</feature>
<evidence type="ECO:0000313" key="6">
    <source>
        <dbReference type="EMBL" id="GMT34567.1"/>
    </source>
</evidence>
<sequence>LSKMEAPIAVDKDAQIEKRNIFVGEAFGPPNVRVVFAGAAEDTKEREDRVFLLLGPSCATCIDAFCNFFYGVEKDDKYRLHIANEKFDKSTPHKAVITYVFNDSKMPFRPIVVDVKDDDASLLHKWLSENSRLRIDVVCIVFNLVGRIETRHETAIKEMLSILPRRIRSSASVLLTNSDGNPPPVALLRRFDLQDSKAYKLNWTTLFSGNPGDSLKEHLRTNYWRMSENSLKEMISHIETMHPQTFNGLPHEPPMFALHLKPDNASSPTNSSASSSSTATFVDKRTTTHTTHTTKTLHHHYDLPPVMDPVQGRPEPSPPLVKTTIFQTSTKHVEDKIVDVPPAGIPKELLHQIEQRSSDDHSHTGKVVVEKTITVKMVKKDDEEDDYKIMRGRSRRVNLPATVIDRARAKSLERLALEERQRREEEERERKIKEQKEREKREREEVERRVREHQQAESAKLHKQEEERLLLIRIEEERREKLRIEQLAVDERLRREANDKARKLSEERRDVEEQKRRLDEEKRRLEGVKLEELRKIEEEKRRLEEARRLLALEKSATESERRRIEEEIRETER</sequence>
<name>A0AAV5WRC5_9BILA</name>
<feature type="region of interest" description="Disordered" evidence="5">
    <location>
        <begin position="497"/>
        <end position="518"/>
    </location>
</feature>
<evidence type="ECO:0000256" key="1">
    <source>
        <dbReference type="ARBA" id="ARBA00004123"/>
    </source>
</evidence>
<organism evidence="6 7">
    <name type="scientific">Pristionchus fissidentatus</name>
    <dbReference type="NCBI Taxonomy" id="1538716"/>
    <lineage>
        <taxon>Eukaryota</taxon>
        <taxon>Metazoa</taxon>
        <taxon>Ecdysozoa</taxon>
        <taxon>Nematoda</taxon>
        <taxon>Chromadorea</taxon>
        <taxon>Rhabditida</taxon>
        <taxon>Rhabditina</taxon>
        <taxon>Diplogasteromorpha</taxon>
        <taxon>Diplogasteroidea</taxon>
        <taxon>Neodiplogasteridae</taxon>
        <taxon>Pristionchus</taxon>
    </lineage>
</organism>
<dbReference type="AlphaFoldDB" id="A0AAV5WRC5"/>